<name>B8HZ11_CYAP4</name>
<dbReference type="KEGG" id="cyn:Cyan7425_5400"/>
<evidence type="ECO:0000313" key="1">
    <source>
        <dbReference type="EMBL" id="ACL47659.1"/>
    </source>
</evidence>
<dbReference type="OrthoDB" id="9834511at2"/>
<gene>
    <name evidence="1" type="ordered locus">Cyan7425_5400</name>
</gene>
<keyword evidence="1" id="KW-0614">Plasmid</keyword>
<protein>
    <submittedName>
        <fullName evidence="1">Uncharacterized protein</fullName>
    </submittedName>
</protein>
<organism evidence="1">
    <name type="scientific">Cyanothece sp. (strain PCC 7425 / ATCC 29141)</name>
    <dbReference type="NCBI Taxonomy" id="395961"/>
    <lineage>
        <taxon>Bacteria</taxon>
        <taxon>Bacillati</taxon>
        <taxon>Cyanobacteriota</taxon>
        <taxon>Cyanophyceae</taxon>
        <taxon>Gomontiellales</taxon>
        <taxon>Cyanothecaceae</taxon>
        <taxon>Cyanothece</taxon>
    </lineage>
</organism>
<accession>B8HZ11</accession>
<reference evidence="1" key="1">
    <citation type="submission" date="2009-01" db="EMBL/GenBank/DDBJ databases">
        <title>Complete sequence of plasmid1 Cyanothece sp. PCC 7425.</title>
        <authorList>
            <consortium name="US DOE Joint Genome Institute"/>
            <person name="Lucas S."/>
            <person name="Copeland A."/>
            <person name="Lapidus A."/>
            <person name="Glavina del Rio T."/>
            <person name="Dalin E."/>
            <person name="Tice H."/>
            <person name="Bruce D."/>
            <person name="Goodwin L."/>
            <person name="Pitluck S."/>
            <person name="Sims D."/>
            <person name="Meineke L."/>
            <person name="Brettin T."/>
            <person name="Detter J.C."/>
            <person name="Han C."/>
            <person name="Larimer F."/>
            <person name="Land M."/>
            <person name="Hauser L."/>
            <person name="Kyrpides N."/>
            <person name="Ovchinnikova G."/>
            <person name="Liberton M."/>
            <person name="Stoeckel J."/>
            <person name="Banerjee A."/>
            <person name="Singh A."/>
            <person name="Page L."/>
            <person name="Sato H."/>
            <person name="Zhao L."/>
            <person name="Sherman L."/>
            <person name="Pakrasi H."/>
            <person name="Richardson P."/>
        </authorList>
    </citation>
    <scope>NUCLEOTIDE SEQUENCE</scope>
    <source>
        <strain evidence="1">PCC 7425</strain>
        <plasmid evidence="1">pP742501</plasmid>
    </source>
</reference>
<dbReference type="AlphaFoldDB" id="B8HZ11"/>
<dbReference type="HOGENOM" id="CLU_1319169_0_0_3"/>
<sequence length="208" mass="22999">MSKIFFLAGTGIGTIIVLSGTYSILANVRKAEVSYALSPSPLQGEAMNSCYPTTFYSPQQVRYVDAGNGYRYYEAIAQPRFETSGPYATLYIRTSGQTCKWLNRNDLASGRLTFMPEPVAIALAKLQYSELLDQCRASLTQGSGFGSCTEQLESEINQPPDWTAAQINYLFPDDALALKELGIKTDRVLVVRSVQELENLRPKISTAR</sequence>
<dbReference type="EMBL" id="CP001345">
    <property type="protein sequence ID" value="ACL47659.1"/>
    <property type="molecule type" value="Genomic_DNA"/>
</dbReference>
<proteinExistence type="predicted"/>
<geneLocation type="plasmid" evidence="1">
    <name>pP742501</name>
</geneLocation>